<accession>A0AAD6GDR0</accession>
<keyword evidence="4" id="KW-1185">Reference proteome</keyword>
<organism evidence="3 4">
    <name type="scientific">Penicillium frequentans</name>
    <dbReference type="NCBI Taxonomy" id="3151616"/>
    <lineage>
        <taxon>Eukaryota</taxon>
        <taxon>Fungi</taxon>
        <taxon>Dikarya</taxon>
        <taxon>Ascomycota</taxon>
        <taxon>Pezizomycotina</taxon>
        <taxon>Eurotiomycetes</taxon>
        <taxon>Eurotiomycetidae</taxon>
        <taxon>Eurotiales</taxon>
        <taxon>Aspergillaceae</taxon>
        <taxon>Penicillium</taxon>
    </lineage>
</organism>
<evidence type="ECO:0000313" key="4">
    <source>
        <dbReference type="Proteomes" id="UP001220324"/>
    </source>
</evidence>
<dbReference type="Proteomes" id="UP001220324">
    <property type="component" value="Unassembled WGS sequence"/>
</dbReference>
<feature type="region of interest" description="Disordered" evidence="2">
    <location>
        <begin position="1"/>
        <end position="37"/>
    </location>
</feature>
<name>A0AAD6GDR0_9EURO</name>
<evidence type="ECO:0000256" key="1">
    <source>
        <dbReference type="SAM" id="Coils"/>
    </source>
</evidence>
<reference evidence="3 4" key="1">
    <citation type="journal article" date="2023" name="IMA Fungus">
        <title>Comparative genomic study of the Penicillium genus elucidates a diverse pangenome and 15 lateral gene transfer events.</title>
        <authorList>
            <person name="Petersen C."/>
            <person name="Sorensen T."/>
            <person name="Nielsen M.R."/>
            <person name="Sondergaard T.E."/>
            <person name="Sorensen J.L."/>
            <person name="Fitzpatrick D.A."/>
            <person name="Frisvad J.C."/>
            <person name="Nielsen K.L."/>
        </authorList>
    </citation>
    <scope>NUCLEOTIDE SEQUENCE [LARGE SCALE GENOMIC DNA]</scope>
    <source>
        <strain evidence="3 4">IBT 35679</strain>
    </source>
</reference>
<keyword evidence="1" id="KW-0175">Coiled coil</keyword>
<evidence type="ECO:0000313" key="3">
    <source>
        <dbReference type="EMBL" id="KAJ5537464.1"/>
    </source>
</evidence>
<comment type="caution">
    <text evidence="3">The sequence shown here is derived from an EMBL/GenBank/DDBJ whole genome shotgun (WGS) entry which is preliminary data.</text>
</comment>
<dbReference type="EMBL" id="JAQIZZ010000006">
    <property type="protein sequence ID" value="KAJ5537464.1"/>
    <property type="molecule type" value="Genomic_DNA"/>
</dbReference>
<gene>
    <name evidence="3" type="ORF">N7494_006943</name>
</gene>
<proteinExistence type="predicted"/>
<evidence type="ECO:0000256" key="2">
    <source>
        <dbReference type="SAM" id="MobiDB-lite"/>
    </source>
</evidence>
<protein>
    <submittedName>
        <fullName evidence="3">Uncharacterized protein</fullName>
    </submittedName>
</protein>
<sequence>MAKKSSAVPKQPNIGTRSRVTRAKFRVSSPSSAQPRVFESRADCHSLHSVAKSSKVPGHLVSKSDRKKECEAIHAECFDEMDKIGRQLQLALAQKNDQKAYESQLQKIQATKAEESSKLQQAIALKEAALAENERLQNEIRQLQQQVESLNASTQDNVPWNDIQLVFHQTHGELVSATTRHWNAIDALQNRRLASFLPGSGVIHGNWTEQYGRLGNLGTRCPSRVLRFGQSLAEQSARAWGKQCIWFACVKGLNLGPWVAVNPNTAPHELSNYSKFADFNESNRIRTLC</sequence>
<dbReference type="AlphaFoldDB" id="A0AAD6GDR0"/>
<feature type="coiled-coil region" evidence="1">
    <location>
        <begin position="119"/>
        <end position="153"/>
    </location>
</feature>